<dbReference type="PANTHER" id="PTHR11705:SF143">
    <property type="entry name" value="SLL0236 PROTEIN"/>
    <property type="match status" value="1"/>
</dbReference>
<dbReference type="Pfam" id="PF01476">
    <property type="entry name" value="LysM"/>
    <property type="match status" value="2"/>
</dbReference>
<evidence type="ECO:0000259" key="9">
    <source>
        <dbReference type="PROSITE" id="PS51782"/>
    </source>
</evidence>
<gene>
    <name evidence="11" type="ORF">JOC86_001201</name>
</gene>
<organism evidence="11 12">
    <name type="scientific">Rossellomorea pakistanensis</name>
    <dbReference type="NCBI Taxonomy" id="992288"/>
    <lineage>
        <taxon>Bacteria</taxon>
        <taxon>Bacillati</taxon>
        <taxon>Bacillota</taxon>
        <taxon>Bacilli</taxon>
        <taxon>Bacillales</taxon>
        <taxon>Bacillaceae</taxon>
        <taxon>Rossellomorea</taxon>
    </lineage>
</organism>
<dbReference type="Proteomes" id="UP001646157">
    <property type="component" value="Unassembled WGS sequence"/>
</dbReference>
<dbReference type="EC" id="3.4.19.11" evidence="11"/>
<feature type="domain" description="LysM" evidence="9">
    <location>
        <begin position="51"/>
        <end position="95"/>
    </location>
</feature>
<keyword evidence="12" id="KW-1185">Reference proteome</keyword>
<evidence type="ECO:0000256" key="5">
    <source>
        <dbReference type="ARBA" id="ARBA00022801"/>
    </source>
</evidence>
<evidence type="ECO:0000256" key="2">
    <source>
        <dbReference type="ARBA" id="ARBA00005988"/>
    </source>
</evidence>
<name>A0ABS2NA11_9BACI</name>
<dbReference type="InterPro" id="IPR036779">
    <property type="entry name" value="LysM_dom_sf"/>
</dbReference>
<evidence type="ECO:0000256" key="6">
    <source>
        <dbReference type="ARBA" id="ARBA00022833"/>
    </source>
</evidence>
<dbReference type="InterPro" id="IPR034274">
    <property type="entry name" value="ENP1_M14_CPD"/>
</dbReference>
<dbReference type="PROSITE" id="PS51782">
    <property type="entry name" value="LYSM"/>
    <property type="match status" value="2"/>
</dbReference>
<comment type="caution">
    <text evidence="11">The sequence shown here is derived from an EMBL/GenBank/DDBJ whole genome shotgun (WGS) entry which is preliminary data.</text>
</comment>
<evidence type="ECO:0000256" key="7">
    <source>
        <dbReference type="ARBA" id="ARBA00023049"/>
    </source>
</evidence>
<dbReference type="SMART" id="SM00257">
    <property type="entry name" value="LysM"/>
    <property type="match status" value="2"/>
</dbReference>
<protein>
    <submittedName>
        <fullName evidence="11">G-D-glutamyl-meso-diaminopimelate peptidase</fullName>
        <ecNumber evidence="11">3.4.19.11</ecNumber>
    </submittedName>
</protein>
<keyword evidence="6" id="KW-0862">Zinc</keyword>
<dbReference type="CDD" id="cd00118">
    <property type="entry name" value="LysM"/>
    <property type="match status" value="2"/>
</dbReference>
<feature type="active site" description="Proton donor/acceptor" evidence="8">
    <location>
        <position position="365"/>
    </location>
</feature>
<evidence type="ECO:0000256" key="4">
    <source>
        <dbReference type="ARBA" id="ARBA00022723"/>
    </source>
</evidence>
<dbReference type="SMART" id="SM00631">
    <property type="entry name" value="Zn_pept"/>
    <property type="match status" value="1"/>
</dbReference>
<dbReference type="InterPro" id="IPR000834">
    <property type="entry name" value="Peptidase_M14"/>
</dbReference>
<proteinExistence type="inferred from homology"/>
<dbReference type="RefSeq" id="WP_205168870.1">
    <property type="nucleotide sequence ID" value="NZ_JAFBDZ010000001.1"/>
</dbReference>
<dbReference type="CDD" id="cd06229">
    <property type="entry name" value="M14_Endopeptidase_I"/>
    <property type="match status" value="1"/>
</dbReference>
<dbReference type="GO" id="GO:0016787">
    <property type="term" value="F:hydrolase activity"/>
    <property type="evidence" value="ECO:0007669"/>
    <property type="project" value="UniProtKB-KW"/>
</dbReference>
<evidence type="ECO:0000256" key="1">
    <source>
        <dbReference type="ARBA" id="ARBA00001947"/>
    </source>
</evidence>
<comment type="similarity">
    <text evidence="2 8">Belongs to the peptidase M14 family.</text>
</comment>
<evidence type="ECO:0000259" key="10">
    <source>
        <dbReference type="PROSITE" id="PS52035"/>
    </source>
</evidence>
<dbReference type="InterPro" id="IPR057246">
    <property type="entry name" value="CARBOXYPEPT_ZN_1"/>
</dbReference>
<keyword evidence="5 11" id="KW-0378">Hydrolase</keyword>
<feature type="domain" description="LysM" evidence="9">
    <location>
        <begin position="1"/>
        <end position="45"/>
    </location>
</feature>
<dbReference type="Pfam" id="PF00246">
    <property type="entry name" value="Peptidase_M14"/>
    <property type="match status" value="1"/>
</dbReference>
<dbReference type="SUPFAM" id="SSF53187">
    <property type="entry name" value="Zn-dependent exopeptidases"/>
    <property type="match status" value="1"/>
</dbReference>
<dbReference type="Gene3D" id="3.40.630.10">
    <property type="entry name" value="Zn peptidases"/>
    <property type="match status" value="1"/>
</dbReference>
<keyword evidence="3" id="KW-0645">Protease</keyword>
<evidence type="ECO:0000313" key="11">
    <source>
        <dbReference type="EMBL" id="MBM7584664.1"/>
    </source>
</evidence>
<feature type="domain" description="Peptidase M14" evidence="10">
    <location>
        <begin position="108"/>
        <end position="393"/>
    </location>
</feature>
<dbReference type="Gene3D" id="3.10.350.10">
    <property type="entry name" value="LysM domain"/>
    <property type="match status" value="2"/>
</dbReference>
<dbReference type="PROSITE" id="PS00132">
    <property type="entry name" value="CARBOXYPEPT_ZN_1"/>
    <property type="match status" value="1"/>
</dbReference>
<comment type="cofactor">
    <cofactor evidence="1">
        <name>Zn(2+)</name>
        <dbReference type="ChEBI" id="CHEBI:29105"/>
    </cofactor>
</comment>
<evidence type="ECO:0000256" key="8">
    <source>
        <dbReference type="PROSITE-ProRule" id="PRU01379"/>
    </source>
</evidence>
<dbReference type="PROSITE" id="PS52035">
    <property type="entry name" value="PEPTIDASE_M14"/>
    <property type="match status" value="1"/>
</dbReference>
<reference evidence="11 12" key="1">
    <citation type="submission" date="2021-01" db="EMBL/GenBank/DDBJ databases">
        <title>Genomic Encyclopedia of Type Strains, Phase IV (KMG-IV): sequencing the most valuable type-strain genomes for metagenomic binning, comparative biology and taxonomic classification.</title>
        <authorList>
            <person name="Goeker M."/>
        </authorList>
    </citation>
    <scope>NUCLEOTIDE SEQUENCE [LARGE SCALE GENOMIC DNA]</scope>
    <source>
        <strain evidence="11 12">DSM 24834</strain>
    </source>
</reference>
<dbReference type="PANTHER" id="PTHR11705">
    <property type="entry name" value="PROTEASE FAMILY M14 CARBOXYPEPTIDASE A,B"/>
    <property type="match status" value="1"/>
</dbReference>
<dbReference type="EMBL" id="JAFBDZ010000001">
    <property type="protein sequence ID" value="MBM7584664.1"/>
    <property type="molecule type" value="Genomic_DNA"/>
</dbReference>
<evidence type="ECO:0000256" key="3">
    <source>
        <dbReference type="ARBA" id="ARBA00022670"/>
    </source>
</evidence>
<evidence type="ECO:0000313" key="12">
    <source>
        <dbReference type="Proteomes" id="UP001646157"/>
    </source>
</evidence>
<sequence>MKVTIRKGDTLWYYSQLFYLPFQLLLDSNRQQDVNALMPGMEIEIPGFQSVPYMVEKGDTFWTIARQRNLSLDAIFLLNPNVDPNLLSIGKTLLLPIRVTNPIIIAKQAYSSEQLSNDLKRLSNVYPFITINEIGKSVLNQPIQEILIGNGVKKVHFNGSFHANEWITTPIIMKFLNDYLVSLTNHRSIRGVRTLPLYNSVSLSLVPMVNPDGVDLVLQGPPPSIRERLIEINRGSEEFTGWKANINGVDLNNQYPAKWEIEKERKEEKSPAPRDFPGYKPLSEPEAIAMADLARETPFDRMLALHTQGKEFYWGYEGLEPPESERLAEEFARVSGYESVRYVDSYAGYKDWFIKEFQKPGFTMELGKGINPLPLSQFDEIYQDILGVFLVSMYQ</sequence>
<dbReference type="InterPro" id="IPR018392">
    <property type="entry name" value="LysM"/>
</dbReference>
<dbReference type="SUPFAM" id="SSF54106">
    <property type="entry name" value="LysM domain"/>
    <property type="match status" value="1"/>
</dbReference>
<keyword evidence="7" id="KW-0482">Metalloprotease</keyword>
<accession>A0ABS2NA11</accession>
<keyword evidence="4" id="KW-0479">Metal-binding</keyword>